<keyword evidence="3" id="KW-1185">Reference proteome</keyword>
<dbReference type="PANTHER" id="PTHR35175:SF2">
    <property type="entry name" value="DUF1289 DOMAIN-CONTAINING PROTEIN"/>
    <property type="match status" value="1"/>
</dbReference>
<dbReference type="EMBL" id="CP027666">
    <property type="protein sequence ID" value="AVO33468.1"/>
    <property type="molecule type" value="Genomic_DNA"/>
</dbReference>
<evidence type="ECO:0000313" key="2">
    <source>
        <dbReference type="EMBL" id="AVO33468.1"/>
    </source>
</evidence>
<feature type="compositionally biased region" description="Low complexity" evidence="1">
    <location>
        <begin position="144"/>
        <end position="170"/>
    </location>
</feature>
<organism evidence="2 3">
    <name type="scientific">Ottowia oryzae</name>
    <dbReference type="NCBI Taxonomy" id="2109914"/>
    <lineage>
        <taxon>Bacteria</taxon>
        <taxon>Pseudomonadati</taxon>
        <taxon>Pseudomonadota</taxon>
        <taxon>Betaproteobacteria</taxon>
        <taxon>Burkholderiales</taxon>
        <taxon>Comamonadaceae</taxon>
        <taxon>Ottowia</taxon>
    </lineage>
</organism>
<evidence type="ECO:0000256" key="1">
    <source>
        <dbReference type="SAM" id="MobiDB-lite"/>
    </source>
</evidence>
<dbReference type="RefSeq" id="WP_106702031.1">
    <property type="nucleotide sequence ID" value="NZ_CP027666.1"/>
</dbReference>
<dbReference type="PANTHER" id="PTHR35175">
    <property type="entry name" value="DUF1289 DOMAIN-CONTAINING PROTEIN"/>
    <property type="match status" value="1"/>
</dbReference>
<feature type="region of interest" description="Disordered" evidence="1">
    <location>
        <begin position="137"/>
        <end position="184"/>
    </location>
</feature>
<dbReference type="AlphaFoldDB" id="A0A2S0MC82"/>
<protein>
    <submittedName>
        <fullName evidence="2">Fe-S protein</fullName>
    </submittedName>
</protein>
<evidence type="ECO:0000313" key="3">
    <source>
        <dbReference type="Proteomes" id="UP000239709"/>
    </source>
</evidence>
<dbReference type="Pfam" id="PF12512">
    <property type="entry name" value="DUF3717"/>
    <property type="match status" value="1"/>
</dbReference>
<dbReference type="InterPro" id="IPR010710">
    <property type="entry name" value="DUF1289"/>
</dbReference>
<dbReference type="OrthoDB" id="5296987at2"/>
<proteinExistence type="predicted"/>
<name>A0A2S0MC82_9BURK</name>
<dbReference type="Pfam" id="PF06945">
    <property type="entry name" value="DUF1289"/>
    <property type="match status" value="1"/>
</dbReference>
<reference evidence="2 3" key="1">
    <citation type="submission" date="2018-03" db="EMBL/GenBank/DDBJ databases">
        <title>Genome sequencing of Ottowia sp.</title>
        <authorList>
            <person name="Kim S.-J."/>
            <person name="Heo J."/>
            <person name="Kwon S.-W."/>
        </authorList>
    </citation>
    <scope>NUCLEOTIDE SEQUENCE [LARGE SCALE GENOMIC DNA]</scope>
    <source>
        <strain evidence="2 3">KADR8-3</strain>
    </source>
</reference>
<gene>
    <name evidence="2" type="ORF">C6570_03770</name>
</gene>
<dbReference type="Proteomes" id="UP000239709">
    <property type="component" value="Chromosome"/>
</dbReference>
<accession>A0A2S0MC82</accession>
<dbReference type="InterPro" id="IPR022191">
    <property type="entry name" value="DUF3717"/>
</dbReference>
<dbReference type="KEGG" id="otk:C6570_03770"/>
<sequence length="184" mass="19628">MDVLHIVDLEAAINHWRARAPSQAGAALAPEVAALAEVYARMAIAQRQTLEVAALSDDARSAWLAWYDTTPDTPCIAICSTNQGDAVCKGCGRTEDEVRHWLSMGPFAKRAVWQRITLAQTAWRFTRYAERARDVASVGPVPAPGTASHAAPASASTAARPSVARPAAARPAREALASHRPPVV</sequence>